<keyword evidence="2" id="KW-1185">Reference proteome</keyword>
<evidence type="ECO:0000313" key="2">
    <source>
        <dbReference type="Proteomes" id="UP001311915"/>
    </source>
</evidence>
<organism evidence="1 2">
    <name type="scientific">Solanum pinnatisectum</name>
    <name type="common">tansyleaf nightshade</name>
    <dbReference type="NCBI Taxonomy" id="50273"/>
    <lineage>
        <taxon>Eukaryota</taxon>
        <taxon>Viridiplantae</taxon>
        <taxon>Streptophyta</taxon>
        <taxon>Embryophyta</taxon>
        <taxon>Tracheophyta</taxon>
        <taxon>Spermatophyta</taxon>
        <taxon>Magnoliopsida</taxon>
        <taxon>eudicotyledons</taxon>
        <taxon>Gunneridae</taxon>
        <taxon>Pentapetalae</taxon>
        <taxon>asterids</taxon>
        <taxon>lamiids</taxon>
        <taxon>Solanales</taxon>
        <taxon>Solanaceae</taxon>
        <taxon>Solanoideae</taxon>
        <taxon>Solaneae</taxon>
        <taxon>Solanum</taxon>
    </lineage>
</organism>
<sequence length="337" mass="37621">MYGKMLNNCPKVFALAPLDDQIEMTNEDDIDLDISEIQQFHENMYLLEFFSGHETKSLLLSLTDFFTNSLISSPYHKVGKFHREGIALVYPCVIARQTEKISRGQISFEMLLVFDPGGGTFDVPILEDMDGVLLEISKAITNLSICNMPLSTDKRDLHQLTLKVEMSHTIAQAQRLKCDMKFAILRDMYAYVHAKWVTAVELVRLVSIATAALTNSGLRSIEEQPVEHEGLTTDVITGGVTCVIHLGNLESAKGTRVDLSVLKVSNSWFHSNTKAVALDSPSSLDRFTIVMSRWLHSNLEDKVHFEGGSIVVNQADSVRPYGLLEAFIWDPGPITIC</sequence>
<accession>A0AAV9MKJ0</accession>
<gene>
    <name evidence="1" type="ORF">R3W88_001247</name>
</gene>
<comment type="caution">
    <text evidence="1">The sequence shown here is derived from an EMBL/GenBank/DDBJ whole genome shotgun (WGS) entry which is preliminary data.</text>
</comment>
<name>A0AAV9MKJ0_9SOLN</name>
<reference evidence="1 2" key="1">
    <citation type="submission" date="2023-10" db="EMBL/GenBank/DDBJ databases">
        <title>Genome-Wide Identification Analysis in wild type Solanum Pinnatisectum Reveals Some Genes Defensing Phytophthora Infestans.</title>
        <authorList>
            <person name="Sun C."/>
        </authorList>
    </citation>
    <scope>NUCLEOTIDE SEQUENCE [LARGE SCALE GENOMIC DNA]</scope>
    <source>
        <strain evidence="1">LQN</strain>
        <tissue evidence="1">Leaf</tissue>
    </source>
</reference>
<proteinExistence type="predicted"/>
<dbReference type="Proteomes" id="UP001311915">
    <property type="component" value="Unassembled WGS sequence"/>
</dbReference>
<dbReference type="AlphaFoldDB" id="A0AAV9MKJ0"/>
<evidence type="ECO:0000313" key="1">
    <source>
        <dbReference type="EMBL" id="KAK4737550.1"/>
    </source>
</evidence>
<protein>
    <submittedName>
        <fullName evidence="1">Uncharacterized protein</fullName>
    </submittedName>
</protein>
<dbReference type="EMBL" id="JAWPEI010000001">
    <property type="protein sequence ID" value="KAK4737550.1"/>
    <property type="molecule type" value="Genomic_DNA"/>
</dbReference>